<dbReference type="EMBL" id="JARJLG010000242">
    <property type="protein sequence ID" value="KAJ7723939.1"/>
    <property type="molecule type" value="Genomic_DNA"/>
</dbReference>
<keyword evidence="2" id="KW-1185">Reference proteome</keyword>
<protein>
    <recommendedName>
        <fullName evidence="3">F-box domain-containing protein</fullName>
    </recommendedName>
</protein>
<organism evidence="1 2">
    <name type="scientific">Mycena maculata</name>
    <dbReference type="NCBI Taxonomy" id="230809"/>
    <lineage>
        <taxon>Eukaryota</taxon>
        <taxon>Fungi</taxon>
        <taxon>Dikarya</taxon>
        <taxon>Basidiomycota</taxon>
        <taxon>Agaricomycotina</taxon>
        <taxon>Agaricomycetes</taxon>
        <taxon>Agaricomycetidae</taxon>
        <taxon>Agaricales</taxon>
        <taxon>Marasmiineae</taxon>
        <taxon>Mycenaceae</taxon>
        <taxon>Mycena</taxon>
    </lineage>
</organism>
<dbReference type="AlphaFoldDB" id="A0AAD7HMF5"/>
<proteinExistence type="predicted"/>
<gene>
    <name evidence="1" type="ORF">DFH07DRAFT_971362</name>
</gene>
<evidence type="ECO:0000313" key="2">
    <source>
        <dbReference type="Proteomes" id="UP001215280"/>
    </source>
</evidence>
<reference evidence="1" key="1">
    <citation type="submission" date="2023-03" db="EMBL/GenBank/DDBJ databases">
        <title>Massive genome expansion in bonnet fungi (Mycena s.s.) driven by repeated elements and novel gene families across ecological guilds.</title>
        <authorList>
            <consortium name="Lawrence Berkeley National Laboratory"/>
            <person name="Harder C.B."/>
            <person name="Miyauchi S."/>
            <person name="Viragh M."/>
            <person name="Kuo A."/>
            <person name="Thoen E."/>
            <person name="Andreopoulos B."/>
            <person name="Lu D."/>
            <person name="Skrede I."/>
            <person name="Drula E."/>
            <person name="Henrissat B."/>
            <person name="Morin E."/>
            <person name="Kohler A."/>
            <person name="Barry K."/>
            <person name="LaButti K."/>
            <person name="Morin E."/>
            <person name="Salamov A."/>
            <person name="Lipzen A."/>
            <person name="Mereny Z."/>
            <person name="Hegedus B."/>
            <person name="Baldrian P."/>
            <person name="Stursova M."/>
            <person name="Weitz H."/>
            <person name="Taylor A."/>
            <person name="Grigoriev I.V."/>
            <person name="Nagy L.G."/>
            <person name="Martin F."/>
            <person name="Kauserud H."/>
        </authorList>
    </citation>
    <scope>NUCLEOTIDE SEQUENCE</scope>
    <source>
        <strain evidence="1">CBHHK188m</strain>
    </source>
</reference>
<evidence type="ECO:0000313" key="1">
    <source>
        <dbReference type="EMBL" id="KAJ7723939.1"/>
    </source>
</evidence>
<sequence>MSIDSNDLDRLPNELLYTIFFLALFCPQQAQKFNFNKFAHCRHIICSSSSQWMRFLRLHPVFWTYLSVRMTTNIDVISAHVARSQDLPIHLHVSLDCLSKIFQSTQLGSTVTDLTERRFARLRDVFARAITVFLSTDNAAVMRTMHIHCCTMAAPLLKELVIRFPEKPASTYRRIIDPATWFKLDMHHIETVHIHRTPM</sequence>
<name>A0AAD7HMF5_9AGAR</name>
<evidence type="ECO:0008006" key="3">
    <source>
        <dbReference type="Google" id="ProtNLM"/>
    </source>
</evidence>
<accession>A0AAD7HMF5</accession>
<dbReference type="Proteomes" id="UP001215280">
    <property type="component" value="Unassembled WGS sequence"/>
</dbReference>
<comment type="caution">
    <text evidence="1">The sequence shown here is derived from an EMBL/GenBank/DDBJ whole genome shotgun (WGS) entry which is preliminary data.</text>
</comment>